<evidence type="ECO:0000313" key="4">
    <source>
        <dbReference type="Proteomes" id="UP000245375"/>
    </source>
</evidence>
<protein>
    <recommendedName>
        <fullName evidence="2">2TM domain-containing protein</fullName>
    </recommendedName>
</protein>
<keyword evidence="1" id="KW-1133">Transmembrane helix</keyword>
<evidence type="ECO:0000256" key="1">
    <source>
        <dbReference type="SAM" id="Phobius"/>
    </source>
</evidence>
<dbReference type="InterPro" id="IPR025698">
    <property type="entry name" value="2TM_dom"/>
</dbReference>
<gene>
    <name evidence="3" type="ORF">DIS18_01375</name>
</gene>
<dbReference type="AlphaFoldDB" id="A0A2U2X645"/>
<dbReference type="OrthoDB" id="1495672at2"/>
<feature type="transmembrane region" description="Helical" evidence="1">
    <location>
        <begin position="58"/>
        <end position="82"/>
    </location>
</feature>
<name>A0A2U2X645_9FLAO</name>
<feature type="transmembrane region" description="Helical" evidence="1">
    <location>
        <begin position="32"/>
        <end position="52"/>
    </location>
</feature>
<dbReference type="Proteomes" id="UP000245375">
    <property type="component" value="Unassembled WGS sequence"/>
</dbReference>
<evidence type="ECO:0000259" key="2">
    <source>
        <dbReference type="Pfam" id="PF13239"/>
    </source>
</evidence>
<organism evidence="3 4">
    <name type="scientific">Algibacter marinivivus</name>
    <dbReference type="NCBI Taxonomy" id="2100723"/>
    <lineage>
        <taxon>Bacteria</taxon>
        <taxon>Pseudomonadati</taxon>
        <taxon>Bacteroidota</taxon>
        <taxon>Flavobacteriia</taxon>
        <taxon>Flavobacteriales</taxon>
        <taxon>Flavobacteriaceae</taxon>
        <taxon>Algibacter</taxon>
    </lineage>
</organism>
<keyword evidence="4" id="KW-1185">Reference proteome</keyword>
<feature type="domain" description="2TM" evidence="2">
    <location>
        <begin position="22"/>
        <end position="102"/>
    </location>
</feature>
<dbReference type="Pfam" id="PF13239">
    <property type="entry name" value="2TM"/>
    <property type="match status" value="1"/>
</dbReference>
<sequence>MENYKLEPYQNKNHQKEQAYTRAKKRVKEIKGFYWHAFWYVAVNIFIITMVVSNGGDLFHFGTFSTALFWGIGLGFHALGVFGKNLIFSKSWEERKIKQYMDNDKKQWK</sequence>
<comment type="caution">
    <text evidence="3">The sequence shown here is derived from an EMBL/GenBank/DDBJ whole genome shotgun (WGS) entry which is preliminary data.</text>
</comment>
<accession>A0A2U2X645</accession>
<evidence type="ECO:0000313" key="3">
    <source>
        <dbReference type="EMBL" id="PWH83232.1"/>
    </source>
</evidence>
<reference evidence="4" key="3">
    <citation type="submission" date="2018-05" db="EMBL/GenBank/DDBJ databases">
        <authorList>
            <person name="Lu D."/>
        </authorList>
    </citation>
    <scope>NUCLEOTIDE SEQUENCE [LARGE SCALE GENOMIC DNA]</scope>
    <source>
        <strain evidence="4">ZY111</strain>
    </source>
</reference>
<dbReference type="RefSeq" id="WP_109351256.1">
    <property type="nucleotide sequence ID" value="NZ_QFRI01000001.1"/>
</dbReference>
<keyword evidence="1" id="KW-0472">Membrane</keyword>
<proteinExistence type="predicted"/>
<keyword evidence="1" id="KW-0812">Transmembrane</keyword>
<reference evidence="3 4" key="1">
    <citation type="submission" date="2018-05" db="EMBL/GenBank/DDBJ databases">
        <title>Algibacter marinivivus sp. nov., isolated from sample around a algae.</title>
        <authorList>
            <person name="Zhong X."/>
        </authorList>
    </citation>
    <scope>NUCLEOTIDE SEQUENCE [LARGE SCALE GENOMIC DNA]</scope>
    <source>
        <strain evidence="3 4">ZY111</strain>
    </source>
</reference>
<reference evidence="4" key="2">
    <citation type="submission" date="2018-05" db="EMBL/GenBank/DDBJ databases">
        <title>Algibacter marinivivus sp. nov., isolated from sample around a algae.</title>
        <authorList>
            <person name="Lu D."/>
        </authorList>
    </citation>
    <scope>NUCLEOTIDE SEQUENCE [LARGE SCALE GENOMIC DNA]</scope>
    <source>
        <strain evidence="4">ZY111</strain>
    </source>
</reference>
<dbReference type="EMBL" id="QFRI01000001">
    <property type="protein sequence ID" value="PWH83232.1"/>
    <property type="molecule type" value="Genomic_DNA"/>
</dbReference>